<dbReference type="GO" id="GO:0000981">
    <property type="term" value="F:DNA-binding transcription factor activity, RNA polymerase II-specific"/>
    <property type="evidence" value="ECO:0007669"/>
    <property type="project" value="TreeGrafter"/>
</dbReference>
<dbReference type="GO" id="GO:0030154">
    <property type="term" value="P:cell differentiation"/>
    <property type="evidence" value="ECO:0007669"/>
    <property type="project" value="TreeGrafter"/>
</dbReference>
<keyword evidence="2 4" id="KW-0238">DNA-binding</keyword>
<dbReference type="InterPro" id="IPR001766">
    <property type="entry name" value="Fork_head_dom"/>
</dbReference>
<sequence length="293" mass="34085">MPRPSREQCDQKPPYSYISLTAMAIWSHPEKMCSLSEIYKYITDRFPYYRNNTQRWQNSLRHNLSFNDCPFMKVPRRPDRPGKGSYWTLHPKAFDMFANGSLLRRRKLVIDIPYTHNTPSPPPVIDSASYLRVSPQPSIHSEEELRVDSPKSISPIQTIIEPAKKPKRKFNIESLIEIEPDENTNKRVKIDSNNSSNNVSLFHKHPNSAIPQDLHEIHQQQLQQHHHQQLLRQFSNYELPPLHPAQLIMMSPLAMKLASNSIAPYPYLHHYQNLRLDSLANRMALNASHMATV</sequence>
<dbReference type="InterPro" id="IPR036390">
    <property type="entry name" value="WH_DNA-bd_sf"/>
</dbReference>
<dbReference type="FunFam" id="1.10.10.10:FF:000135">
    <property type="entry name" value="forkhead box protein G1"/>
    <property type="match status" value="1"/>
</dbReference>
<dbReference type="PRINTS" id="PR00053">
    <property type="entry name" value="FORKHEAD"/>
</dbReference>
<gene>
    <name evidence="6" type="ORF">PVAND_001614</name>
</gene>
<reference evidence="6" key="1">
    <citation type="submission" date="2021-03" db="EMBL/GenBank/DDBJ databases">
        <title>Chromosome level genome of the anhydrobiotic midge Polypedilum vanderplanki.</title>
        <authorList>
            <person name="Yoshida Y."/>
            <person name="Kikawada T."/>
            <person name="Gusev O."/>
        </authorList>
    </citation>
    <scope>NUCLEOTIDE SEQUENCE</scope>
    <source>
        <strain evidence="6">NIAS01</strain>
        <tissue evidence="6">Whole body or cell culture</tissue>
    </source>
</reference>
<dbReference type="InterPro" id="IPR036388">
    <property type="entry name" value="WH-like_DNA-bd_sf"/>
</dbReference>
<dbReference type="InterPro" id="IPR018122">
    <property type="entry name" value="TF_fork_head_CS_1"/>
</dbReference>
<dbReference type="GO" id="GO:0005634">
    <property type="term" value="C:nucleus"/>
    <property type="evidence" value="ECO:0007669"/>
    <property type="project" value="UniProtKB-SubCell"/>
</dbReference>
<evidence type="ECO:0000313" key="7">
    <source>
        <dbReference type="Proteomes" id="UP001107558"/>
    </source>
</evidence>
<keyword evidence="3 4" id="KW-0539">Nucleus</keyword>
<dbReference type="PROSITE" id="PS50039">
    <property type="entry name" value="FORK_HEAD_3"/>
    <property type="match status" value="1"/>
</dbReference>
<dbReference type="InterPro" id="IPR050211">
    <property type="entry name" value="FOX_domain-containing"/>
</dbReference>
<dbReference type="OrthoDB" id="5954824at2759"/>
<dbReference type="GO" id="GO:0000978">
    <property type="term" value="F:RNA polymerase II cis-regulatory region sequence-specific DNA binding"/>
    <property type="evidence" value="ECO:0007669"/>
    <property type="project" value="TreeGrafter"/>
</dbReference>
<dbReference type="EMBL" id="JADBJN010000003">
    <property type="protein sequence ID" value="KAG5671416.1"/>
    <property type="molecule type" value="Genomic_DNA"/>
</dbReference>
<name>A0A9J6BNY1_POLVA</name>
<keyword evidence="1" id="KW-0217">Developmental protein</keyword>
<dbReference type="PROSITE" id="PS00658">
    <property type="entry name" value="FORK_HEAD_2"/>
    <property type="match status" value="1"/>
</dbReference>
<dbReference type="SMART" id="SM00339">
    <property type="entry name" value="FH"/>
    <property type="match status" value="1"/>
</dbReference>
<organism evidence="6 7">
    <name type="scientific">Polypedilum vanderplanki</name>
    <name type="common">Sleeping chironomid midge</name>
    <dbReference type="NCBI Taxonomy" id="319348"/>
    <lineage>
        <taxon>Eukaryota</taxon>
        <taxon>Metazoa</taxon>
        <taxon>Ecdysozoa</taxon>
        <taxon>Arthropoda</taxon>
        <taxon>Hexapoda</taxon>
        <taxon>Insecta</taxon>
        <taxon>Pterygota</taxon>
        <taxon>Neoptera</taxon>
        <taxon>Endopterygota</taxon>
        <taxon>Diptera</taxon>
        <taxon>Nematocera</taxon>
        <taxon>Chironomoidea</taxon>
        <taxon>Chironomidae</taxon>
        <taxon>Chironominae</taxon>
        <taxon>Polypedilum</taxon>
        <taxon>Polypedilum</taxon>
    </lineage>
</organism>
<feature type="domain" description="Fork-head" evidence="5">
    <location>
        <begin position="12"/>
        <end position="107"/>
    </location>
</feature>
<evidence type="ECO:0000256" key="2">
    <source>
        <dbReference type="ARBA" id="ARBA00023125"/>
    </source>
</evidence>
<dbReference type="Proteomes" id="UP001107558">
    <property type="component" value="Chromosome 3"/>
</dbReference>
<comment type="caution">
    <text evidence="6">The sequence shown here is derived from an EMBL/GenBank/DDBJ whole genome shotgun (WGS) entry which is preliminary data.</text>
</comment>
<evidence type="ECO:0000256" key="1">
    <source>
        <dbReference type="ARBA" id="ARBA00022473"/>
    </source>
</evidence>
<comment type="subcellular location">
    <subcellularLocation>
        <location evidence="4">Nucleus</location>
    </subcellularLocation>
</comment>
<evidence type="ECO:0000259" key="5">
    <source>
        <dbReference type="PROSITE" id="PS50039"/>
    </source>
</evidence>
<dbReference type="InterPro" id="IPR030456">
    <property type="entry name" value="TF_fork_head_CS_2"/>
</dbReference>
<proteinExistence type="predicted"/>
<evidence type="ECO:0000256" key="4">
    <source>
        <dbReference type="PROSITE-ProRule" id="PRU00089"/>
    </source>
</evidence>
<evidence type="ECO:0000313" key="6">
    <source>
        <dbReference type="EMBL" id="KAG5671416.1"/>
    </source>
</evidence>
<dbReference type="PANTHER" id="PTHR11829">
    <property type="entry name" value="FORKHEAD BOX PROTEIN"/>
    <property type="match status" value="1"/>
</dbReference>
<dbReference type="PROSITE" id="PS00657">
    <property type="entry name" value="FORK_HEAD_1"/>
    <property type="match status" value="1"/>
</dbReference>
<keyword evidence="7" id="KW-1185">Reference proteome</keyword>
<dbReference type="PANTHER" id="PTHR11829:SF377">
    <property type="entry name" value="FORK HEAD DOMAIN-CONTAINING PROTEIN FD4-RELATED"/>
    <property type="match status" value="1"/>
</dbReference>
<dbReference type="AlphaFoldDB" id="A0A9J6BNY1"/>
<dbReference type="GO" id="GO:0009653">
    <property type="term" value="P:anatomical structure morphogenesis"/>
    <property type="evidence" value="ECO:0007669"/>
    <property type="project" value="TreeGrafter"/>
</dbReference>
<accession>A0A9J6BNY1</accession>
<dbReference type="Pfam" id="PF00250">
    <property type="entry name" value="Forkhead"/>
    <property type="match status" value="1"/>
</dbReference>
<feature type="DNA-binding region" description="Fork-head" evidence="4">
    <location>
        <begin position="12"/>
        <end position="107"/>
    </location>
</feature>
<dbReference type="Gene3D" id="1.10.10.10">
    <property type="entry name" value="Winged helix-like DNA-binding domain superfamily/Winged helix DNA-binding domain"/>
    <property type="match status" value="1"/>
</dbReference>
<dbReference type="SUPFAM" id="SSF46785">
    <property type="entry name" value="Winged helix' DNA-binding domain"/>
    <property type="match status" value="1"/>
</dbReference>
<evidence type="ECO:0000256" key="3">
    <source>
        <dbReference type="ARBA" id="ARBA00023242"/>
    </source>
</evidence>
<protein>
    <recommendedName>
        <fullName evidence="5">Fork-head domain-containing protein</fullName>
    </recommendedName>
</protein>